<dbReference type="Pfam" id="PF12079">
    <property type="entry name" value="DUF3558"/>
    <property type="match status" value="1"/>
</dbReference>
<comment type="caution">
    <text evidence="1">The sequence shown here is derived from an EMBL/GenBank/DDBJ whole genome shotgun (WGS) entry which is preliminary data.</text>
</comment>
<sequence>MDNPLDVSKFAGEPCTGLTAAQAGELGVENGTPDTGAASKSCTWNNQYGAQVNLAFFDNRGLDAIFAAERSGAFTHFERVDDVDGYPAVVALTNDRRGKGECSLWVGVAEDSTISLATAQSRENVGTTDPCSVSTRVADLVVKTVKAGG</sequence>
<reference evidence="1 2" key="1">
    <citation type="submission" date="2016-10" db="EMBL/GenBank/DDBJ databases">
        <title>The Draft Genome Sequence of Actinokineospora bangkokensis 44EHWT reveals the biosynthetic pathway of antifungal compounds Thailandins with unusual extender unit butylmalonyl-CoA.</title>
        <authorList>
            <person name="Greule A."/>
            <person name="Intra B."/>
            <person name="Flemming S."/>
            <person name="Rommel M.G."/>
            <person name="Panbangred W."/>
            <person name="Bechthold A."/>
        </authorList>
    </citation>
    <scope>NUCLEOTIDE SEQUENCE [LARGE SCALE GENOMIC DNA]</scope>
    <source>
        <strain evidence="1 2">44EHW</strain>
    </source>
</reference>
<dbReference type="EMBL" id="MKQR01000026">
    <property type="protein sequence ID" value="OLR90970.1"/>
    <property type="molecule type" value="Genomic_DNA"/>
</dbReference>
<dbReference type="AlphaFoldDB" id="A0A1Q9LG28"/>
<name>A0A1Q9LG28_9PSEU</name>
<protein>
    <recommendedName>
        <fullName evidence="3">DUF3558 domain-containing protein</fullName>
    </recommendedName>
</protein>
<dbReference type="Proteomes" id="UP000186040">
    <property type="component" value="Unassembled WGS sequence"/>
</dbReference>
<accession>A0A1Q9LG28</accession>
<proteinExistence type="predicted"/>
<organism evidence="1 2">
    <name type="scientific">Actinokineospora bangkokensis</name>
    <dbReference type="NCBI Taxonomy" id="1193682"/>
    <lineage>
        <taxon>Bacteria</taxon>
        <taxon>Bacillati</taxon>
        <taxon>Actinomycetota</taxon>
        <taxon>Actinomycetes</taxon>
        <taxon>Pseudonocardiales</taxon>
        <taxon>Pseudonocardiaceae</taxon>
        <taxon>Actinokineospora</taxon>
    </lineage>
</organism>
<keyword evidence="2" id="KW-1185">Reference proteome</keyword>
<dbReference type="STRING" id="1193682.BJP25_30950"/>
<evidence type="ECO:0000313" key="1">
    <source>
        <dbReference type="EMBL" id="OLR90970.1"/>
    </source>
</evidence>
<dbReference type="InterPro" id="IPR024520">
    <property type="entry name" value="DUF3558"/>
</dbReference>
<evidence type="ECO:0008006" key="3">
    <source>
        <dbReference type="Google" id="ProtNLM"/>
    </source>
</evidence>
<evidence type="ECO:0000313" key="2">
    <source>
        <dbReference type="Proteomes" id="UP000186040"/>
    </source>
</evidence>
<gene>
    <name evidence="1" type="ORF">BJP25_30950</name>
</gene>